<dbReference type="InterPro" id="IPR029058">
    <property type="entry name" value="AB_hydrolase_fold"/>
</dbReference>
<protein>
    <submittedName>
        <fullName evidence="1">Alpha/Beta hydrolase protein</fullName>
    </submittedName>
</protein>
<comment type="caution">
    <text evidence="1">The sequence shown here is derived from an EMBL/GenBank/DDBJ whole genome shotgun (WGS) entry which is preliminary data.</text>
</comment>
<accession>A0AAD7EYB7</accession>
<evidence type="ECO:0000313" key="2">
    <source>
        <dbReference type="Proteomes" id="UP001218218"/>
    </source>
</evidence>
<dbReference type="SUPFAM" id="SSF53474">
    <property type="entry name" value="alpha/beta-Hydrolases"/>
    <property type="match status" value="1"/>
</dbReference>
<reference evidence="1" key="1">
    <citation type="submission" date="2023-03" db="EMBL/GenBank/DDBJ databases">
        <title>Massive genome expansion in bonnet fungi (Mycena s.s.) driven by repeated elements and novel gene families across ecological guilds.</title>
        <authorList>
            <consortium name="Lawrence Berkeley National Laboratory"/>
            <person name="Harder C.B."/>
            <person name="Miyauchi S."/>
            <person name="Viragh M."/>
            <person name="Kuo A."/>
            <person name="Thoen E."/>
            <person name="Andreopoulos B."/>
            <person name="Lu D."/>
            <person name="Skrede I."/>
            <person name="Drula E."/>
            <person name="Henrissat B."/>
            <person name="Morin E."/>
            <person name="Kohler A."/>
            <person name="Barry K."/>
            <person name="LaButti K."/>
            <person name="Morin E."/>
            <person name="Salamov A."/>
            <person name="Lipzen A."/>
            <person name="Mereny Z."/>
            <person name="Hegedus B."/>
            <person name="Baldrian P."/>
            <person name="Stursova M."/>
            <person name="Weitz H."/>
            <person name="Taylor A."/>
            <person name="Grigoriev I.V."/>
            <person name="Nagy L.G."/>
            <person name="Martin F."/>
            <person name="Kauserud H."/>
        </authorList>
    </citation>
    <scope>NUCLEOTIDE SEQUENCE</scope>
    <source>
        <strain evidence="1">CBHHK002</strain>
    </source>
</reference>
<sequence>MSEEKYLTLADGRTLAYEDVGDPSSSLVVIFLHGVFGVGAAPVGPLSPIFIEKNAHHITPTLAGWGYSSPRTSSKSYVDTLTSDMTELITHLHPDTANLHIYISGGSYGSIPAQMLYGAPFDKFPLGRNIRGCLLAAPFSPFKWHTSYTKSMTWSNYMSVGPPARILPFQALLRVGIFALSMKISTVDKAEVMIRQLLFDGAPPEERTAFAQWREQRGIKEGDFETRMATNMVKSISKSWAGFIEIADVVHSDWGFRPDQLDEDHTRGRPILIAASAQDDLGPDMANWLKENYKNSRLKWVPGKHLSTFYEIDNLWAELLAMKDETTY</sequence>
<organism evidence="1 2">
    <name type="scientific">Mycena albidolilacea</name>
    <dbReference type="NCBI Taxonomy" id="1033008"/>
    <lineage>
        <taxon>Eukaryota</taxon>
        <taxon>Fungi</taxon>
        <taxon>Dikarya</taxon>
        <taxon>Basidiomycota</taxon>
        <taxon>Agaricomycotina</taxon>
        <taxon>Agaricomycetes</taxon>
        <taxon>Agaricomycetidae</taxon>
        <taxon>Agaricales</taxon>
        <taxon>Marasmiineae</taxon>
        <taxon>Mycenaceae</taxon>
        <taxon>Mycena</taxon>
    </lineage>
</organism>
<dbReference type="EMBL" id="JARIHO010000009">
    <property type="protein sequence ID" value="KAJ7355728.1"/>
    <property type="molecule type" value="Genomic_DNA"/>
</dbReference>
<dbReference type="AlphaFoldDB" id="A0AAD7EYB7"/>
<proteinExistence type="predicted"/>
<keyword evidence="1" id="KW-0378">Hydrolase</keyword>
<keyword evidence="2" id="KW-1185">Reference proteome</keyword>
<dbReference type="Proteomes" id="UP001218218">
    <property type="component" value="Unassembled WGS sequence"/>
</dbReference>
<dbReference type="Gene3D" id="3.40.50.1820">
    <property type="entry name" value="alpha/beta hydrolase"/>
    <property type="match status" value="1"/>
</dbReference>
<evidence type="ECO:0000313" key="1">
    <source>
        <dbReference type="EMBL" id="KAJ7355728.1"/>
    </source>
</evidence>
<name>A0AAD7EYB7_9AGAR</name>
<dbReference type="GO" id="GO:0016787">
    <property type="term" value="F:hydrolase activity"/>
    <property type="evidence" value="ECO:0007669"/>
    <property type="project" value="UniProtKB-KW"/>
</dbReference>
<gene>
    <name evidence="1" type="ORF">DFH08DRAFT_853323</name>
</gene>